<dbReference type="AlphaFoldDB" id="A0A6G9Z9U6"/>
<name>A0A6G9Z9U6_9NOCA</name>
<dbReference type="RefSeq" id="WP_167489742.1">
    <property type="nucleotide sequence ID" value="NZ_CP046173.1"/>
</dbReference>
<organism evidence="1 2">
    <name type="scientific">Nocardia terpenica</name>
    <dbReference type="NCBI Taxonomy" id="455432"/>
    <lineage>
        <taxon>Bacteria</taxon>
        <taxon>Bacillati</taxon>
        <taxon>Actinomycetota</taxon>
        <taxon>Actinomycetes</taxon>
        <taxon>Mycobacteriales</taxon>
        <taxon>Nocardiaceae</taxon>
        <taxon>Nocardia</taxon>
    </lineage>
</organism>
<dbReference type="EMBL" id="CP046173">
    <property type="protein sequence ID" value="QIS22308.1"/>
    <property type="molecule type" value="Genomic_DNA"/>
</dbReference>
<protein>
    <submittedName>
        <fullName evidence="1">Uncharacterized protein</fullName>
    </submittedName>
</protein>
<proteinExistence type="predicted"/>
<sequence length="57" mass="6224">MIADITVIETRYSARDHVIALPAFGGTLSTDTISRGTTDSIMKIVSYEAPVRNWANP</sequence>
<reference evidence="1 2" key="1">
    <citation type="journal article" date="2019" name="ACS Chem. Biol.">
        <title>Identification and Mobilization of a Cryptic Antibiotic Biosynthesis Gene Locus from a Human-Pathogenic Nocardia Isolate.</title>
        <authorList>
            <person name="Herisse M."/>
            <person name="Ishida K."/>
            <person name="Porter J.L."/>
            <person name="Howden B."/>
            <person name="Hertweck C."/>
            <person name="Stinear T.P."/>
            <person name="Pidot S.J."/>
        </authorList>
    </citation>
    <scope>NUCLEOTIDE SEQUENCE [LARGE SCALE GENOMIC DNA]</scope>
    <source>
        <strain evidence="1 2">AUSMDU00012715</strain>
    </source>
</reference>
<gene>
    <name evidence="1" type="ORF">F6W96_32170</name>
</gene>
<accession>A0A6G9Z9U6</accession>
<evidence type="ECO:0000313" key="1">
    <source>
        <dbReference type="EMBL" id="QIS22308.1"/>
    </source>
</evidence>
<evidence type="ECO:0000313" key="2">
    <source>
        <dbReference type="Proteomes" id="UP000500953"/>
    </source>
</evidence>
<dbReference type="Proteomes" id="UP000500953">
    <property type="component" value="Chromosome"/>
</dbReference>